<evidence type="ECO:0000313" key="3">
    <source>
        <dbReference type="Proteomes" id="UP000277580"/>
    </source>
</evidence>
<evidence type="ECO:0000313" key="2">
    <source>
        <dbReference type="EMBL" id="RPB13259.1"/>
    </source>
</evidence>
<gene>
    <name evidence="2" type="ORF">P167DRAFT_564755</name>
</gene>
<evidence type="ECO:0000256" key="1">
    <source>
        <dbReference type="SAM" id="MobiDB-lite"/>
    </source>
</evidence>
<dbReference type="EMBL" id="ML119124">
    <property type="protein sequence ID" value="RPB13259.1"/>
    <property type="molecule type" value="Genomic_DNA"/>
</dbReference>
<accession>A0A3N4KV16</accession>
<organism evidence="2 3">
    <name type="scientific">Morchella conica CCBAS932</name>
    <dbReference type="NCBI Taxonomy" id="1392247"/>
    <lineage>
        <taxon>Eukaryota</taxon>
        <taxon>Fungi</taxon>
        <taxon>Dikarya</taxon>
        <taxon>Ascomycota</taxon>
        <taxon>Pezizomycotina</taxon>
        <taxon>Pezizomycetes</taxon>
        <taxon>Pezizales</taxon>
        <taxon>Morchellaceae</taxon>
        <taxon>Morchella</taxon>
    </lineage>
</organism>
<protein>
    <submittedName>
        <fullName evidence="2">Uncharacterized protein</fullName>
    </submittedName>
</protein>
<dbReference type="OrthoDB" id="10411119at2759"/>
<proteinExistence type="predicted"/>
<feature type="region of interest" description="Disordered" evidence="1">
    <location>
        <begin position="125"/>
        <end position="155"/>
    </location>
</feature>
<reference evidence="2 3" key="1">
    <citation type="journal article" date="2018" name="Nat. Ecol. Evol.">
        <title>Pezizomycetes genomes reveal the molecular basis of ectomycorrhizal truffle lifestyle.</title>
        <authorList>
            <person name="Murat C."/>
            <person name="Payen T."/>
            <person name="Noel B."/>
            <person name="Kuo A."/>
            <person name="Morin E."/>
            <person name="Chen J."/>
            <person name="Kohler A."/>
            <person name="Krizsan K."/>
            <person name="Balestrini R."/>
            <person name="Da Silva C."/>
            <person name="Montanini B."/>
            <person name="Hainaut M."/>
            <person name="Levati E."/>
            <person name="Barry K.W."/>
            <person name="Belfiori B."/>
            <person name="Cichocki N."/>
            <person name="Clum A."/>
            <person name="Dockter R.B."/>
            <person name="Fauchery L."/>
            <person name="Guy J."/>
            <person name="Iotti M."/>
            <person name="Le Tacon F."/>
            <person name="Lindquist E.A."/>
            <person name="Lipzen A."/>
            <person name="Malagnac F."/>
            <person name="Mello A."/>
            <person name="Molinier V."/>
            <person name="Miyauchi S."/>
            <person name="Poulain J."/>
            <person name="Riccioni C."/>
            <person name="Rubini A."/>
            <person name="Sitrit Y."/>
            <person name="Splivallo R."/>
            <person name="Traeger S."/>
            <person name="Wang M."/>
            <person name="Zifcakova L."/>
            <person name="Wipf D."/>
            <person name="Zambonelli A."/>
            <person name="Paolocci F."/>
            <person name="Nowrousian M."/>
            <person name="Ottonello S."/>
            <person name="Baldrian P."/>
            <person name="Spatafora J.W."/>
            <person name="Henrissat B."/>
            <person name="Nagy L.G."/>
            <person name="Aury J.M."/>
            <person name="Wincker P."/>
            <person name="Grigoriev I.V."/>
            <person name="Bonfante P."/>
            <person name="Martin F.M."/>
        </authorList>
    </citation>
    <scope>NUCLEOTIDE SEQUENCE [LARGE SCALE GENOMIC DNA]</scope>
    <source>
        <strain evidence="2 3">CCBAS932</strain>
    </source>
</reference>
<dbReference type="AlphaFoldDB" id="A0A3N4KV16"/>
<feature type="compositionally biased region" description="Gly residues" evidence="1">
    <location>
        <begin position="130"/>
        <end position="155"/>
    </location>
</feature>
<name>A0A3N4KV16_9PEZI</name>
<dbReference type="InParanoid" id="A0A3N4KV16"/>
<sequence>MSRPPTAPVFLQERDTSKSTVAFTNAWIQDEQTVEAALSGVKKFLTIVKEEELDGRRRKLPFDPSVALAEETFRFAGYELRKPFPGERRFSREITQPNNGLKQTKLCFKPDNGLKQAKLCFKPVKKGDAGEGSGDGGAAGEQAGEGQGVGSGENH</sequence>
<dbReference type="Proteomes" id="UP000277580">
    <property type="component" value="Unassembled WGS sequence"/>
</dbReference>
<keyword evidence="3" id="KW-1185">Reference proteome</keyword>